<dbReference type="EMBL" id="MWBO01000026">
    <property type="protein sequence ID" value="OQA52632.1"/>
    <property type="molecule type" value="Genomic_DNA"/>
</dbReference>
<keyword evidence="3 6" id="KW-0812">Transmembrane</keyword>
<accession>A0A1V5SF35</accession>
<evidence type="ECO:0000256" key="6">
    <source>
        <dbReference type="SAM" id="Phobius"/>
    </source>
</evidence>
<evidence type="ECO:0000256" key="1">
    <source>
        <dbReference type="ARBA" id="ARBA00004167"/>
    </source>
</evidence>
<dbReference type="Pfam" id="PF07963">
    <property type="entry name" value="N_methyl"/>
    <property type="match status" value="1"/>
</dbReference>
<name>A0A1V5SF35_9BACT</name>
<dbReference type="PRINTS" id="PR00813">
    <property type="entry name" value="BCTERIALGSPG"/>
</dbReference>
<protein>
    <submittedName>
        <fullName evidence="7">Type II secretion system protein G</fullName>
    </submittedName>
</protein>
<dbReference type="Gene3D" id="3.30.700.10">
    <property type="entry name" value="Glycoprotein, Type 4 Pilin"/>
    <property type="match status" value="1"/>
</dbReference>
<keyword evidence="5 6" id="KW-0472">Membrane</keyword>
<gene>
    <name evidence="7" type="primary">pulG</name>
    <name evidence="7" type="ORF">BWY43_00421</name>
</gene>
<reference evidence="7" key="1">
    <citation type="submission" date="2017-02" db="EMBL/GenBank/DDBJ databases">
        <title>Delving into the versatile metabolic prowess of the omnipresent phylum Bacteroidetes.</title>
        <authorList>
            <person name="Nobu M.K."/>
            <person name="Mei R."/>
            <person name="Narihiro T."/>
            <person name="Kuroda K."/>
            <person name="Liu W.-T."/>
        </authorList>
    </citation>
    <scope>NUCLEOTIDE SEQUENCE</scope>
    <source>
        <strain evidence="7">ADurb.Bin280</strain>
    </source>
</reference>
<dbReference type="PANTHER" id="PTHR30093">
    <property type="entry name" value="GENERAL SECRETION PATHWAY PROTEIN G"/>
    <property type="match status" value="1"/>
</dbReference>
<dbReference type="PANTHER" id="PTHR30093:SF44">
    <property type="entry name" value="TYPE II SECRETION SYSTEM CORE PROTEIN G"/>
    <property type="match status" value="1"/>
</dbReference>
<evidence type="ECO:0000313" key="7">
    <source>
        <dbReference type="EMBL" id="OQA52632.1"/>
    </source>
</evidence>
<keyword evidence="4 6" id="KW-1133">Transmembrane helix</keyword>
<evidence type="ECO:0000256" key="2">
    <source>
        <dbReference type="ARBA" id="ARBA00022481"/>
    </source>
</evidence>
<comment type="subcellular location">
    <subcellularLocation>
        <location evidence="1">Membrane</location>
        <topology evidence="1">Single-pass membrane protein</topology>
    </subcellularLocation>
</comment>
<dbReference type="InterPro" id="IPR000983">
    <property type="entry name" value="Bac_GSPG_pilin"/>
</dbReference>
<proteinExistence type="predicted"/>
<evidence type="ECO:0000256" key="4">
    <source>
        <dbReference type="ARBA" id="ARBA00022989"/>
    </source>
</evidence>
<dbReference type="GO" id="GO:0015627">
    <property type="term" value="C:type II protein secretion system complex"/>
    <property type="evidence" value="ECO:0007669"/>
    <property type="project" value="InterPro"/>
</dbReference>
<dbReference type="GO" id="GO:0015628">
    <property type="term" value="P:protein secretion by the type II secretion system"/>
    <property type="evidence" value="ECO:0007669"/>
    <property type="project" value="InterPro"/>
</dbReference>
<evidence type="ECO:0000256" key="5">
    <source>
        <dbReference type="ARBA" id="ARBA00023136"/>
    </source>
</evidence>
<dbReference type="SUPFAM" id="SSF54523">
    <property type="entry name" value="Pili subunits"/>
    <property type="match status" value="1"/>
</dbReference>
<dbReference type="InterPro" id="IPR045584">
    <property type="entry name" value="Pilin-like"/>
</dbReference>
<feature type="transmembrane region" description="Helical" evidence="6">
    <location>
        <begin position="7"/>
        <end position="31"/>
    </location>
</feature>
<evidence type="ECO:0000256" key="3">
    <source>
        <dbReference type="ARBA" id="ARBA00022692"/>
    </source>
</evidence>
<sequence>MKKTIRAFTIVELLVVIVIIGILATIVTLNLTSSRLRASDRKAIANVNLLSGALDQYSISNGRKYPVLTSSPSTLNSEQIISGSSLVNKLKDYIDQVPVSDGKYNYVYLYNQTGSKAAILFEKAQSSGGTGICNYDASTAPQLVKEYKQAGNDVCYYSSK</sequence>
<comment type="caution">
    <text evidence="7">The sequence shown here is derived from an EMBL/GenBank/DDBJ whole genome shotgun (WGS) entry which is preliminary data.</text>
</comment>
<dbReference type="AlphaFoldDB" id="A0A1V5SF35"/>
<dbReference type="Proteomes" id="UP000485367">
    <property type="component" value="Unassembled WGS sequence"/>
</dbReference>
<dbReference type="NCBIfam" id="TIGR02532">
    <property type="entry name" value="IV_pilin_GFxxxE"/>
    <property type="match status" value="1"/>
</dbReference>
<organism evidence="7">
    <name type="scientific">candidate division WS2 bacterium ADurb.Bin280</name>
    <dbReference type="NCBI Taxonomy" id="1852829"/>
    <lineage>
        <taxon>Bacteria</taxon>
        <taxon>candidate division WS2</taxon>
    </lineage>
</organism>
<dbReference type="InterPro" id="IPR012902">
    <property type="entry name" value="N_methyl_site"/>
</dbReference>
<keyword evidence="2" id="KW-0488">Methylation</keyword>
<dbReference type="GO" id="GO:0016020">
    <property type="term" value="C:membrane"/>
    <property type="evidence" value="ECO:0007669"/>
    <property type="project" value="UniProtKB-SubCell"/>
</dbReference>